<dbReference type="AlphaFoldDB" id="A0A9X2IEL5"/>
<comment type="caution">
    <text evidence="2">The sequence shown here is derived from an EMBL/GenBank/DDBJ whole genome shotgun (WGS) entry which is preliminary data.</text>
</comment>
<dbReference type="InterPro" id="IPR000792">
    <property type="entry name" value="Tscrpt_reg_LuxR_C"/>
</dbReference>
<dbReference type="InterPro" id="IPR016032">
    <property type="entry name" value="Sig_transdc_resp-reg_C-effctor"/>
</dbReference>
<evidence type="ECO:0000259" key="1">
    <source>
        <dbReference type="PROSITE" id="PS50043"/>
    </source>
</evidence>
<dbReference type="EMBL" id="JAMOIL010000003">
    <property type="protein sequence ID" value="MCM0619479.1"/>
    <property type="molecule type" value="Genomic_DNA"/>
</dbReference>
<dbReference type="GO" id="GO:0003677">
    <property type="term" value="F:DNA binding"/>
    <property type="evidence" value="ECO:0007669"/>
    <property type="project" value="InterPro"/>
</dbReference>
<gene>
    <name evidence="2" type="ORF">M8330_04105</name>
</gene>
<dbReference type="GO" id="GO:0006355">
    <property type="term" value="P:regulation of DNA-templated transcription"/>
    <property type="evidence" value="ECO:0007669"/>
    <property type="project" value="InterPro"/>
</dbReference>
<protein>
    <submittedName>
        <fullName evidence="2">LuxR C-terminal-related transcriptional regulator</fullName>
    </submittedName>
</protein>
<feature type="domain" description="HTH luxR-type" evidence="1">
    <location>
        <begin position="832"/>
        <end position="897"/>
    </location>
</feature>
<organism evidence="2 3">
    <name type="scientific">Nocardioides bruguierae</name>
    <dbReference type="NCBI Taxonomy" id="2945102"/>
    <lineage>
        <taxon>Bacteria</taxon>
        <taxon>Bacillati</taxon>
        <taxon>Actinomycetota</taxon>
        <taxon>Actinomycetes</taxon>
        <taxon>Propionibacteriales</taxon>
        <taxon>Nocardioidaceae</taxon>
        <taxon>Nocardioides</taxon>
    </lineage>
</organism>
<proteinExistence type="predicted"/>
<dbReference type="SUPFAM" id="SSF52540">
    <property type="entry name" value="P-loop containing nucleoside triphosphate hydrolases"/>
    <property type="match status" value="1"/>
</dbReference>
<name>A0A9X2IEL5_9ACTN</name>
<dbReference type="InterPro" id="IPR059106">
    <property type="entry name" value="WHD_MalT"/>
</dbReference>
<dbReference type="Proteomes" id="UP001139485">
    <property type="component" value="Unassembled WGS sequence"/>
</dbReference>
<dbReference type="InterPro" id="IPR027417">
    <property type="entry name" value="P-loop_NTPase"/>
</dbReference>
<accession>A0A9X2IEL5</accession>
<dbReference type="CDD" id="cd06170">
    <property type="entry name" value="LuxR_C_like"/>
    <property type="match status" value="1"/>
</dbReference>
<dbReference type="InterPro" id="IPR036388">
    <property type="entry name" value="WH-like_DNA-bd_sf"/>
</dbReference>
<evidence type="ECO:0000313" key="2">
    <source>
        <dbReference type="EMBL" id="MCM0619479.1"/>
    </source>
</evidence>
<dbReference type="Pfam" id="PF25873">
    <property type="entry name" value="WHD_MalT"/>
    <property type="match status" value="1"/>
</dbReference>
<reference evidence="2" key="1">
    <citation type="submission" date="2022-05" db="EMBL/GenBank/DDBJ databases">
        <authorList>
            <person name="Tuo L."/>
        </authorList>
    </citation>
    <scope>NUCLEOTIDE SEQUENCE</scope>
    <source>
        <strain evidence="2">BSK12Z-4</strain>
    </source>
</reference>
<sequence>MTSVAERTVTGAVDLGWTVPRPRLEARVDVLLAGGASWATRCRALHVTAPQGSGKSVLARAWAARARRAGWSVALLDLGAAQGETSLLARRLLVAVAEAGPAYRAAVTDLGLPTGEDDTAWVVGLVGALERAHAVTIGSVTGTDLGEADGAEDPLTAPGLLLVLDGLHRLACDGATRQVDLLLRLAPRSVRFVLLGRRPADLPAVLDLAVAGRLQQLSAHDLAFTPEELAAVCPTLGPEQVDEVLAETQGWPVLARTEAAARSLPEPTGDAWRLLGRDVVTASLADWLGPEPLAEPVRDVLRAAAVDEEVPLALLVAVSGRADAGALLDRLSAHCCLVSRGVGSMPRYRLHAAVRSHVEAEHACADLADLRRRHAVAARWFADGPDGADGVAGPADPGAGLAALRHAVRSGEHDLVGEVLREIGPRLVNEGRSEDLLTVLPAETPGPLAHCVRARALLEEGHAAEARVLLDGLDLADIGDDHDLAVLTEALRTDLERVVGVRVSAPAVAPLGSRPDVRLQHDLARVNALLRAGRLDEAERALVGVRRQALGLDRAGARVAAEETTALLAAARSDARGAAAAAREGLTVASRHGWSRHRRTAHLHLLAGWAARSRLDEDAARVHAGLAVEMLDDGHDATVRLCVAALAAVAGLDGDAGGPVDAERLHRVWESLLDEVVAPEAVVYVAMASVYVSLATNRPERVREAIGVLRDRLGDVGEVDVAVAAADLLRGQRRRAHAALGPVAGGTRACAVPGTQVEAAALLVRLELEDDNHARARERCRALLEVADRLGLPRPLLDLGGPLLLGLLREGRGGWGAREGFVGSLLARSGPLVGPVVPLTERELDVLRELPTLATVEEMADALVVSVNTVKTHLRGVYRKLGVSSRRDAVQEARRAGLL</sequence>
<dbReference type="SMART" id="SM00421">
    <property type="entry name" value="HTH_LUXR"/>
    <property type="match status" value="1"/>
</dbReference>
<evidence type="ECO:0000313" key="3">
    <source>
        <dbReference type="Proteomes" id="UP001139485"/>
    </source>
</evidence>
<dbReference type="Pfam" id="PF00196">
    <property type="entry name" value="GerE"/>
    <property type="match status" value="1"/>
</dbReference>
<dbReference type="SUPFAM" id="SSF46894">
    <property type="entry name" value="C-terminal effector domain of the bipartite response regulators"/>
    <property type="match status" value="1"/>
</dbReference>
<dbReference type="PROSITE" id="PS50043">
    <property type="entry name" value="HTH_LUXR_2"/>
    <property type="match status" value="1"/>
</dbReference>
<dbReference type="RefSeq" id="WP_250826298.1">
    <property type="nucleotide sequence ID" value="NZ_JAMOIL010000003.1"/>
</dbReference>
<keyword evidence="3" id="KW-1185">Reference proteome</keyword>
<dbReference type="Gene3D" id="1.10.10.10">
    <property type="entry name" value="Winged helix-like DNA-binding domain superfamily/Winged helix DNA-binding domain"/>
    <property type="match status" value="1"/>
</dbReference>